<dbReference type="PROSITE" id="PS00237">
    <property type="entry name" value="G_PROTEIN_RECEP_F1_1"/>
    <property type="match status" value="1"/>
</dbReference>
<gene>
    <name evidence="10" type="primary">LOC116299385</name>
</gene>
<evidence type="ECO:0000259" key="8">
    <source>
        <dbReference type="PROSITE" id="PS50262"/>
    </source>
</evidence>
<feature type="transmembrane region" description="Helical" evidence="7">
    <location>
        <begin position="158"/>
        <end position="177"/>
    </location>
</feature>
<dbReference type="Pfam" id="PF00001">
    <property type="entry name" value="7tm_1"/>
    <property type="match status" value="2"/>
</dbReference>
<evidence type="ECO:0000256" key="6">
    <source>
        <dbReference type="RuleBase" id="RU000688"/>
    </source>
</evidence>
<proteinExistence type="inferred from homology"/>
<name>A0A6P8IE03_ACTTE</name>
<dbReference type="GO" id="GO:0004930">
    <property type="term" value="F:G protein-coupled receptor activity"/>
    <property type="evidence" value="ECO:0007669"/>
    <property type="project" value="UniProtKB-KW"/>
</dbReference>
<dbReference type="AlphaFoldDB" id="A0A6P8IE03"/>
<feature type="transmembrane region" description="Helical" evidence="7">
    <location>
        <begin position="183"/>
        <end position="203"/>
    </location>
</feature>
<evidence type="ECO:0000256" key="4">
    <source>
        <dbReference type="ARBA" id="ARBA00022989"/>
    </source>
</evidence>
<dbReference type="InterPro" id="IPR000276">
    <property type="entry name" value="GPCR_Rhodpsn"/>
</dbReference>
<evidence type="ECO:0000313" key="9">
    <source>
        <dbReference type="Proteomes" id="UP000515163"/>
    </source>
</evidence>
<keyword evidence="6" id="KW-0675">Receptor</keyword>
<dbReference type="RefSeq" id="XP_031563900.1">
    <property type="nucleotide sequence ID" value="XM_031708040.1"/>
</dbReference>
<evidence type="ECO:0000256" key="7">
    <source>
        <dbReference type="SAM" id="Phobius"/>
    </source>
</evidence>
<feature type="transmembrane region" description="Helical" evidence="7">
    <location>
        <begin position="112"/>
        <end position="137"/>
    </location>
</feature>
<feature type="transmembrane region" description="Helical" evidence="7">
    <location>
        <begin position="39"/>
        <end position="64"/>
    </location>
</feature>
<accession>A0A6P8IE03</accession>
<dbReference type="Proteomes" id="UP000515163">
    <property type="component" value="Unplaced"/>
</dbReference>
<dbReference type="InParanoid" id="A0A6P8IE03"/>
<keyword evidence="9" id="KW-1185">Reference proteome</keyword>
<dbReference type="PRINTS" id="PR00237">
    <property type="entry name" value="GPCRRHODOPSN"/>
</dbReference>
<feature type="transmembrane region" description="Helical" evidence="7">
    <location>
        <begin position="248"/>
        <end position="268"/>
    </location>
</feature>
<protein>
    <submittedName>
        <fullName evidence="10">Beta-4C adrenergic receptor-like</fullName>
    </submittedName>
</protein>
<dbReference type="GO" id="GO:0005886">
    <property type="term" value="C:plasma membrane"/>
    <property type="evidence" value="ECO:0007669"/>
    <property type="project" value="UniProtKB-SubCell"/>
</dbReference>
<dbReference type="SUPFAM" id="SSF81321">
    <property type="entry name" value="Family A G protein-coupled receptor-like"/>
    <property type="match status" value="1"/>
</dbReference>
<dbReference type="PROSITE" id="PS50262">
    <property type="entry name" value="G_PROTEIN_RECEP_F1_2"/>
    <property type="match status" value="1"/>
</dbReference>
<feature type="transmembrane region" description="Helical" evidence="7">
    <location>
        <begin position="280"/>
        <end position="299"/>
    </location>
</feature>
<keyword evidence="2" id="KW-1003">Cell membrane</keyword>
<evidence type="ECO:0000256" key="3">
    <source>
        <dbReference type="ARBA" id="ARBA00022692"/>
    </source>
</evidence>
<dbReference type="InterPro" id="IPR017452">
    <property type="entry name" value="GPCR_Rhodpsn_7TM"/>
</dbReference>
<evidence type="ECO:0000313" key="10">
    <source>
        <dbReference type="RefSeq" id="XP_031563900.1"/>
    </source>
</evidence>
<keyword evidence="6" id="KW-0807">Transducer</keyword>
<keyword evidence="5 7" id="KW-0472">Membrane</keyword>
<feature type="domain" description="G-protein coupled receptors family 1 profile" evidence="8">
    <location>
        <begin position="55"/>
        <end position="297"/>
    </location>
</feature>
<sequence length="319" mass="36006">MNGSFDNNLLQIVCRSNNNYNTTISFINILLENSYLQSLLLAIFNAIFAVPTTIANLLVIIAVFTTPELRTPSFYLVTNLALTDLFMGLVCQTGYSLFAVSYFNLDVQTLCISYVLFTNISMMVTIASGLTVTVISIDRYLAISLKLRYRSTVTLPRIRRLLVVLWVMVFILTSLPLYTSTKWVGIFGSIVFTICLFTIIFCYSKSFRALKVYCNQTNPQGSHQGSNEATPSNAIDVLKYKKLLKTMVLILGLVLICYLPLLVIFITFEQKGDPEPIFSITMLSIVGLNSTLNPIIYLVRMRDIRRACIRITKRLLCKP</sequence>
<dbReference type="Gene3D" id="1.20.1070.10">
    <property type="entry name" value="Rhodopsin 7-helix transmembrane proteins"/>
    <property type="match status" value="1"/>
</dbReference>
<organism evidence="9 10">
    <name type="scientific">Actinia tenebrosa</name>
    <name type="common">Australian red waratah sea anemone</name>
    <dbReference type="NCBI Taxonomy" id="6105"/>
    <lineage>
        <taxon>Eukaryota</taxon>
        <taxon>Metazoa</taxon>
        <taxon>Cnidaria</taxon>
        <taxon>Anthozoa</taxon>
        <taxon>Hexacorallia</taxon>
        <taxon>Actiniaria</taxon>
        <taxon>Actiniidae</taxon>
        <taxon>Actinia</taxon>
    </lineage>
</organism>
<dbReference type="SMART" id="SM01381">
    <property type="entry name" value="7TM_GPCR_Srsx"/>
    <property type="match status" value="1"/>
</dbReference>
<dbReference type="GeneID" id="116299385"/>
<reference evidence="10" key="1">
    <citation type="submission" date="2025-08" db="UniProtKB">
        <authorList>
            <consortium name="RefSeq"/>
        </authorList>
    </citation>
    <scope>IDENTIFICATION</scope>
    <source>
        <tissue evidence="10">Tentacle</tissue>
    </source>
</reference>
<evidence type="ECO:0000256" key="5">
    <source>
        <dbReference type="ARBA" id="ARBA00023136"/>
    </source>
</evidence>
<dbReference type="PANTHER" id="PTHR22750">
    <property type="entry name" value="G-PROTEIN COUPLED RECEPTOR"/>
    <property type="match status" value="1"/>
</dbReference>
<evidence type="ECO:0000256" key="1">
    <source>
        <dbReference type="ARBA" id="ARBA00004651"/>
    </source>
</evidence>
<keyword evidence="3 6" id="KW-0812">Transmembrane</keyword>
<evidence type="ECO:0000256" key="2">
    <source>
        <dbReference type="ARBA" id="ARBA00022475"/>
    </source>
</evidence>
<keyword evidence="6" id="KW-0297">G-protein coupled receptor</keyword>
<dbReference type="FunCoup" id="A0A6P8IE03">
    <property type="interactions" value="693"/>
</dbReference>
<comment type="subcellular location">
    <subcellularLocation>
        <location evidence="1">Cell membrane</location>
        <topology evidence="1">Multi-pass membrane protein</topology>
    </subcellularLocation>
</comment>
<dbReference type="KEGG" id="aten:116299385"/>
<dbReference type="OrthoDB" id="5964254at2759"/>
<keyword evidence="4 7" id="KW-1133">Transmembrane helix</keyword>
<feature type="transmembrane region" description="Helical" evidence="7">
    <location>
        <begin position="76"/>
        <end position="100"/>
    </location>
</feature>
<comment type="similarity">
    <text evidence="6">Belongs to the G-protein coupled receptor 1 family.</text>
</comment>